<gene>
    <name evidence="3" type="ORF">MSAN_00281300</name>
</gene>
<dbReference type="OrthoDB" id="2384193at2759"/>
<dbReference type="AlphaFoldDB" id="A0A8H6ZAL7"/>
<feature type="region of interest" description="Disordered" evidence="1">
    <location>
        <begin position="351"/>
        <end position="382"/>
    </location>
</feature>
<keyword evidence="2" id="KW-1133">Transmembrane helix</keyword>
<feature type="transmembrane region" description="Helical" evidence="2">
    <location>
        <begin position="106"/>
        <end position="128"/>
    </location>
</feature>
<name>A0A8H6ZAL7_9AGAR</name>
<accession>A0A8H6ZAL7</accession>
<comment type="caution">
    <text evidence="3">The sequence shown here is derived from an EMBL/GenBank/DDBJ whole genome shotgun (WGS) entry which is preliminary data.</text>
</comment>
<reference evidence="3" key="1">
    <citation type="submission" date="2020-05" db="EMBL/GenBank/DDBJ databases">
        <title>Mycena genomes resolve the evolution of fungal bioluminescence.</title>
        <authorList>
            <person name="Tsai I.J."/>
        </authorList>
    </citation>
    <scope>NUCLEOTIDE SEQUENCE</scope>
    <source>
        <strain evidence="3">160909Yilan</strain>
    </source>
</reference>
<dbReference type="EMBL" id="JACAZH010000002">
    <property type="protein sequence ID" value="KAF7374009.1"/>
    <property type="molecule type" value="Genomic_DNA"/>
</dbReference>
<feature type="transmembrane region" description="Helical" evidence="2">
    <location>
        <begin position="321"/>
        <end position="342"/>
    </location>
</feature>
<keyword evidence="2" id="KW-0472">Membrane</keyword>
<organism evidence="3 4">
    <name type="scientific">Mycena sanguinolenta</name>
    <dbReference type="NCBI Taxonomy" id="230812"/>
    <lineage>
        <taxon>Eukaryota</taxon>
        <taxon>Fungi</taxon>
        <taxon>Dikarya</taxon>
        <taxon>Basidiomycota</taxon>
        <taxon>Agaricomycotina</taxon>
        <taxon>Agaricomycetes</taxon>
        <taxon>Agaricomycetidae</taxon>
        <taxon>Agaricales</taxon>
        <taxon>Marasmiineae</taxon>
        <taxon>Mycenaceae</taxon>
        <taxon>Mycena</taxon>
    </lineage>
</organism>
<evidence type="ECO:0000256" key="1">
    <source>
        <dbReference type="SAM" id="MobiDB-lite"/>
    </source>
</evidence>
<feature type="transmembrane region" description="Helical" evidence="2">
    <location>
        <begin position="284"/>
        <end position="301"/>
    </location>
</feature>
<feature type="transmembrane region" description="Helical" evidence="2">
    <location>
        <begin position="156"/>
        <end position="177"/>
    </location>
</feature>
<sequence>MHGALAEWLPSPLSCPSIFSPFVNRFTARSLLSWQTCMICCLSRTRPQSEEVSFPVHPSAWLRDLLQVLCTLPFISVSLPYVTIVADASSTWKDGTDSGAFKRVMTASYTYLLTVPLILVYALGFAVIKYRQGFIEFENGMIPKPYTLWPEEERRAIFPLMLTFSVGWGLGMCNITSGRTLFLALPREFSAAKLVQYPIFPYLGCRLRRGGHIYAAPNRLDEVRTLKGASCEAYTFLGGSVSSLLLTLAFVPILWVFPRFLTNLKREGVSADTIIRLTKFHEFNIIRTIFRFIFVVPFVILGVDGVRPHAHVNESMLWTDFLIMMGSFGCCISALTLVIFFPRSVESEMESKDAARQGKHSRRRERLTSKRRPNDVSTAADISPYGFSPTEYHNFGSLIAPPESIHKGVQLCGGTAASLSRLSQRFHAGLSFPPR</sequence>
<evidence type="ECO:0000313" key="4">
    <source>
        <dbReference type="Proteomes" id="UP000623467"/>
    </source>
</evidence>
<evidence type="ECO:0000313" key="3">
    <source>
        <dbReference type="EMBL" id="KAF7374009.1"/>
    </source>
</evidence>
<evidence type="ECO:0000256" key="2">
    <source>
        <dbReference type="SAM" id="Phobius"/>
    </source>
</evidence>
<protein>
    <submittedName>
        <fullName evidence="3">Uncharacterized protein</fullName>
    </submittedName>
</protein>
<proteinExistence type="predicted"/>
<keyword evidence="4" id="KW-1185">Reference proteome</keyword>
<feature type="transmembrane region" description="Helical" evidence="2">
    <location>
        <begin position="233"/>
        <end position="257"/>
    </location>
</feature>
<dbReference type="Proteomes" id="UP000623467">
    <property type="component" value="Unassembled WGS sequence"/>
</dbReference>
<keyword evidence="2" id="KW-0812">Transmembrane</keyword>